<keyword evidence="3" id="KW-1185">Reference proteome</keyword>
<accession>A0ABX4Q4L7</accession>
<protein>
    <submittedName>
        <fullName evidence="2">AlpA family transcriptional regulator</fullName>
    </submittedName>
</protein>
<evidence type="ECO:0000259" key="1">
    <source>
        <dbReference type="Pfam" id="PF12728"/>
    </source>
</evidence>
<comment type="caution">
    <text evidence="2">The sequence shown here is derived from an EMBL/GenBank/DDBJ whole genome shotgun (WGS) entry which is preliminary data.</text>
</comment>
<dbReference type="InterPro" id="IPR041657">
    <property type="entry name" value="HTH_17"/>
</dbReference>
<proteinExistence type="predicted"/>
<dbReference type="Pfam" id="PF12728">
    <property type="entry name" value="HTH_17"/>
    <property type="match status" value="1"/>
</dbReference>
<dbReference type="RefSeq" id="WP_100847512.1">
    <property type="nucleotide sequence ID" value="NZ_PHHE01000001.1"/>
</dbReference>
<dbReference type="Proteomes" id="UP000232455">
    <property type="component" value="Unassembled WGS sequence"/>
</dbReference>
<evidence type="ECO:0000313" key="2">
    <source>
        <dbReference type="EMBL" id="PKA71735.1"/>
    </source>
</evidence>
<gene>
    <name evidence="2" type="ORF">ATI02_4736</name>
</gene>
<evidence type="ECO:0000313" key="3">
    <source>
        <dbReference type="Proteomes" id="UP000232455"/>
    </source>
</evidence>
<organism evidence="2 3">
    <name type="scientific">Pseudomonas baetica</name>
    <dbReference type="NCBI Taxonomy" id="674054"/>
    <lineage>
        <taxon>Bacteria</taxon>
        <taxon>Pseudomonadati</taxon>
        <taxon>Pseudomonadota</taxon>
        <taxon>Gammaproteobacteria</taxon>
        <taxon>Pseudomonadales</taxon>
        <taxon>Pseudomonadaceae</taxon>
        <taxon>Pseudomonas</taxon>
    </lineage>
</organism>
<feature type="domain" description="Helix-turn-helix" evidence="1">
    <location>
        <begin position="2"/>
        <end position="53"/>
    </location>
</feature>
<sequence length="57" mass="6629">MLMTLEDLIKELKLSRATIYRSIKSQGFPAPLKFGKSSRWRKSDVETYFNNRSASQC</sequence>
<dbReference type="EMBL" id="PHHE01000001">
    <property type="protein sequence ID" value="PKA71735.1"/>
    <property type="molecule type" value="Genomic_DNA"/>
</dbReference>
<reference evidence="2 3" key="1">
    <citation type="submission" date="2017-11" db="EMBL/GenBank/DDBJ databases">
        <title>Genome sequencing of a diverse group of Pseudomonas species.</title>
        <authorList>
            <person name="Loper J."/>
        </authorList>
    </citation>
    <scope>NUCLEOTIDE SEQUENCE [LARGE SCALE GENOMIC DNA]</scope>
    <source>
        <strain evidence="2 3">LMG 25716</strain>
    </source>
</reference>
<dbReference type="Gene3D" id="1.10.238.160">
    <property type="match status" value="1"/>
</dbReference>
<name>A0ABX4Q4L7_9PSED</name>